<dbReference type="PANTHER" id="PTHR43543:SF1">
    <property type="entry name" value="MALONIC SEMIALDEHYDE REDUCTASE RUTE-RELATED"/>
    <property type="match status" value="1"/>
</dbReference>
<dbReference type="GO" id="GO:0016491">
    <property type="term" value="F:oxidoreductase activity"/>
    <property type="evidence" value="ECO:0007669"/>
    <property type="project" value="InterPro"/>
</dbReference>
<dbReference type="EMBL" id="PJMW01000001">
    <property type="protein sequence ID" value="PKV98691.1"/>
    <property type="molecule type" value="Genomic_DNA"/>
</dbReference>
<dbReference type="PANTHER" id="PTHR43543">
    <property type="entry name" value="MALONIC SEMIALDEHYDE REDUCTASE RUTE-RELATED"/>
    <property type="match status" value="1"/>
</dbReference>
<dbReference type="AlphaFoldDB" id="A0A2N3WXR9"/>
<dbReference type="Pfam" id="PF00881">
    <property type="entry name" value="Nitroreductase"/>
    <property type="match status" value="1"/>
</dbReference>
<dbReference type="Proteomes" id="UP000233766">
    <property type="component" value="Unassembled WGS sequence"/>
</dbReference>
<name>A0A2N3WXR9_9NOCA</name>
<dbReference type="Gene3D" id="3.40.109.10">
    <property type="entry name" value="NADH Oxidase"/>
    <property type="match status" value="1"/>
</dbReference>
<reference evidence="2 3" key="1">
    <citation type="submission" date="2017-12" db="EMBL/GenBank/DDBJ databases">
        <title>Sequencing the genomes of 1000 Actinobacteria strains.</title>
        <authorList>
            <person name="Klenk H.-P."/>
        </authorList>
    </citation>
    <scope>NUCLEOTIDE SEQUENCE [LARGE SCALE GENOMIC DNA]</scope>
    <source>
        <strain evidence="2 3">DSM 44489</strain>
    </source>
</reference>
<dbReference type="SUPFAM" id="SSF55469">
    <property type="entry name" value="FMN-dependent nitroreductase-like"/>
    <property type="match status" value="1"/>
</dbReference>
<feature type="domain" description="Nitroreductase" evidence="1">
    <location>
        <begin position="25"/>
        <end position="181"/>
    </location>
</feature>
<dbReference type="InterPro" id="IPR050461">
    <property type="entry name" value="Nitroreductase_HadB/RutE"/>
</dbReference>
<keyword evidence="3" id="KW-1185">Reference proteome</keyword>
<evidence type="ECO:0000313" key="2">
    <source>
        <dbReference type="EMBL" id="PKV98691.1"/>
    </source>
</evidence>
<evidence type="ECO:0000313" key="3">
    <source>
        <dbReference type="Proteomes" id="UP000233766"/>
    </source>
</evidence>
<dbReference type="InterPro" id="IPR029479">
    <property type="entry name" value="Nitroreductase"/>
</dbReference>
<sequence length="203" mass="22190">MAATVSTEQLALDAAAQDLLFRTARTANTFTDEPVTDDQFRAIYELVKFGPTSMNQQPLRGVLVRSYQARSRLVEAMTDRNKDKTAQAPLVVVLGADLDFHDELPKLVPFMENPQNVFADPAVREKSATFNAALQVAYLIIGIRAAGLAAGPMVGFDADAIAREFFPDGRHAPLCVINIGHPGPDAWMGRLPRLEYDEVFGTA</sequence>
<protein>
    <submittedName>
        <fullName evidence="2">3-hydroxypropanoate dehydrogenase</fullName>
    </submittedName>
</protein>
<dbReference type="RefSeq" id="WP_101463112.1">
    <property type="nucleotide sequence ID" value="NZ_PJMW01000001.1"/>
</dbReference>
<dbReference type="OrthoDB" id="9784375at2"/>
<comment type="caution">
    <text evidence="2">The sequence shown here is derived from an EMBL/GenBank/DDBJ whole genome shotgun (WGS) entry which is preliminary data.</text>
</comment>
<organism evidence="2 3">
    <name type="scientific">Nocardia fluminea</name>
    <dbReference type="NCBI Taxonomy" id="134984"/>
    <lineage>
        <taxon>Bacteria</taxon>
        <taxon>Bacillati</taxon>
        <taxon>Actinomycetota</taxon>
        <taxon>Actinomycetes</taxon>
        <taxon>Mycobacteriales</taxon>
        <taxon>Nocardiaceae</taxon>
        <taxon>Nocardia</taxon>
    </lineage>
</organism>
<dbReference type="NCBIfam" id="NF003768">
    <property type="entry name" value="PRK05365.1"/>
    <property type="match status" value="1"/>
</dbReference>
<evidence type="ECO:0000259" key="1">
    <source>
        <dbReference type="Pfam" id="PF00881"/>
    </source>
</evidence>
<gene>
    <name evidence="2" type="ORF">ATK86_0713</name>
</gene>
<dbReference type="InterPro" id="IPR000415">
    <property type="entry name" value="Nitroreductase-like"/>
</dbReference>
<accession>A0A2N3WXR9</accession>
<proteinExistence type="predicted"/>